<keyword evidence="4 10" id="KW-0547">Nucleotide-binding</keyword>
<evidence type="ECO:0000259" key="13">
    <source>
        <dbReference type="Pfam" id="PF02875"/>
    </source>
</evidence>
<dbReference type="Pfam" id="PF08245">
    <property type="entry name" value="Mur_ligase_M"/>
    <property type="match status" value="1"/>
</dbReference>
<dbReference type="InterPro" id="IPR036615">
    <property type="entry name" value="Mur_ligase_C_dom_sf"/>
</dbReference>
<dbReference type="InterPro" id="IPR013221">
    <property type="entry name" value="Mur_ligase_cen"/>
</dbReference>
<dbReference type="SUPFAM" id="SSF63418">
    <property type="entry name" value="MurE/MurF N-terminal domain"/>
    <property type="match status" value="1"/>
</dbReference>
<comment type="function">
    <text evidence="10 11">Involved in cell wall formation. Catalyzes the final step in the synthesis of UDP-N-acetylmuramoyl-pentapeptide, the precursor of murein.</text>
</comment>
<dbReference type="InterPro" id="IPR035911">
    <property type="entry name" value="MurE/MurF_N"/>
</dbReference>
<keyword evidence="3 10" id="KW-0132">Cell division</keyword>
<feature type="domain" description="Mur ligase N-terminal catalytic" evidence="12">
    <location>
        <begin position="27"/>
        <end position="96"/>
    </location>
</feature>
<dbReference type="Pfam" id="PF01225">
    <property type="entry name" value="Mur_ligase"/>
    <property type="match status" value="1"/>
</dbReference>
<dbReference type="NCBIfam" id="TIGR01143">
    <property type="entry name" value="murF"/>
    <property type="match status" value="1"/>
</dbReference>
<feature type="binding site" evidence="10">
    <location>
        <begin position="110"/>
        <end position="116"/>
    </location>
    <ligand>
        <name>ATP</name>
        <dbReference type="ChEBI" id="CHEBI:30616"/>
    </ligand>
</feature>
<proteinExistence type="inferred from homology"/>
<evidence type="ECO:0000256" key="9">
    <source>
        <dbReference type="ARBA" id="ARBA00023316"/>
    </source>
</evidence>
<evidence type="ECO:0000256" key="8">
    <source>
        <dbReference type="ARBA" id="ARBA00023306"/>
    </source>
</evidence>
<dbReference type="InterPro" id="IPR005863">
    <property type="entry name" value="UDP-N-AcMur_synth"/>
</dbReference>
<feature type="domain" description="Mur ligase C-terminal" evidence="13">
    <location>
        <begin position="319"/>
        <end position="438"/>
    </location>
</feature>
<evidence type="ECO:0000256" key="11">
    <source>
        <dbReference type="RuleBase" id="RU004136"/>
    </source>
</evidence>
<gene>
    <name evidence="10 15" type="primary">murF</name>
    <name evidence="15" type="ORF">RBH19_06470</name>
</gene>
<keyword evidence="9 10" id="KW-0961">Cell wall biogenesis/degradation</keyword>
<evidence type="ECO:0000256" key="5">
    <source>
        <dbReference type="ARBA" id="ARBA00022840"/>
    </source>
</evidence>
<comment type="subcellular location">
    <subcellularLocation>
        <location evidence="10 11">Cytoplasm</location>
    </subcellularLocation>
</comment>
<dbReference type="HAMAP" id="MF_02019">
    <property type="entry name" value="MurF"/>
    <property type="match status" value="1"/>
</dbReference>
<sequence>MSRWQLSELAEICGGRLRGRDAGFDRVSTDTRTLVAGELFIALRGPRFDGHTFVPQALANGAVAALVDSAGVFDAGVGPLVEVDDTLKALGRLATDWRARFQGPVIAVTGSNGKTTVRSMIQAILSEQWPGHALATRGNYNNEIGLPLTLLRLAPDDRAAVIEMGANHHGEIARLTRITQPDVGLITNAGPAHLEGFGDLDGVARAKGELIEGLPAHGIAVLNAGDPRVDVWRKMAGSRSRIEFGLECGDVRLAETPRYAADGTRALVDTPVGNVALRLALPGRHNLINALAATAAAIAVDISPATITRGLASVRPEPGRLEPVAGPGGATLINDCYNANPGSLAASLDWLGEQPQPRWLVLGDMGELGESAGEAHAEAGRLAREAGVERLYAIGEQAAAAAEAFGPGAIHCWRIERLIEVLRNELRPNVTVLIKGSRSMGLERVVDSLRDRPERMAGRGG</sequence>
<dbReference type="Gene3D" id="3.90.190.20">
    <property type="entry name" value="Mur ligase, C-terminal domain"/>
    <property type="match status" value="1"/>
</dbReference>
<keyword evidence="2 10" id="KW-0436">Ligase</keyword>
<dbReference type="PANTHER" id="PTHR43024">
    <property type="entry name" value="UDP-N-ACETYLMURAMOYL-TRIPEPTIDE--D-ALANYL-D-ALANINE LIGASE"/>
    <property type="match status" value="1"/>
</dbReference>
<dbReference type="InterPro" id="IPR000713">
    <property type="entry name" value="Mur_ligase_N"/>
</dbReference>
<reference evidence="15 16" key="1">
    <citation type="submission" date="2023-08" db="EMBL/GenBank/DDBJ databases">
        <title>Whole-genome sequencing of halo(alkali)philic microorganisms from hypersaline lakes.</title>
        <authorList>
            <person name="Sorokin D.Y."/>
            <person name="Abbas B."/>
            <person name="Merkel A.Y."/>
        </authorList>
    </citation>
    <scope>NUCLEOTIDE SEQUENCE [LARGE SCALE GENOMIC DNA]</scope>
    <source>
        <strain evidence="15 16">AB-CW4</strain>
    </source>
</reference>
<keyword evidence="7 10" id="KW-0573">Peptidoglycan synthesis</keyword>
<evidence type="ECO:0000313" key="15">
    <source>
        <dbReference type="EMBL" id="MDQ2069510.1"/>
    </source>
</evidence>
<dbReference type="InterPro" id="IPR036565">
    <property type="entry name" value="Mur-like_cat_sf"/>
</dbReference>
<keyword evidence="6 10" id="KW-0133">Cell shape</keyword>
<evidence type="ECO:0000256" key="1">
    <source>
        <dbReference type="ARBA" id="ARBA00022490"/>
    </source>
</evidence>
<keyword evidence="1 10" id="KW-0963">Cytoplasm</keyword>
<dbReference type="EMBL" id="JAVDDT010000003">
    <property type="protein sequence ID" value="MDQ2069510.1"/>
    <property type="molecule type" value="Genomic_DNA"/>
</dbReference>
<feature type="domain" description="Mur ligase central" evidence="14">
    <location>
        <begin position="108"/>
        <end position="297"/>
    </location>
</feature>
<dbReference type="Proteomes" id="UP001239019">
    <property type="component" value="Unassembled WGS sequence"/>
</dbReference>
<dbReference type="Pfam" id="PF02875">
    <property type="entry name" value="Mur_ligase_C"/>
    <property type="match status" value="1"/>
</dbReference>
<comment type="similarity">
    <text evidence="10">Belongs to the MurCDEF family. MurF subfamily.</text>
</comment>
<comment type="pathway">
    <text evidence="10 11">Cell wall biogenesis; peptidoglycan biosynthesis.</text>
</comment>
<protein>
    <recommendedName>
        <fullName evidence="10 11">UDP-N-acetylmuramoyl-tripeptide--D-alanyl-D-alanine ligase</fullName>
        <ecNumber evidence="10 11">6.3.2.10</ecNumber>
    </recommendedName>
    <alternativeName>
        <fullName evidence="10">D-alanyl-D-alanine-adding enzyme</fullName>
    </alternativeName>
</protein>
<dbReference type="RefSeq" id="WP_306728011.1">
    <property type="nucleotide sequence ID" value="NZ_JAVDDT010000003.1"/>
</dbReference>
<dbReference type="EC" id="6.3.2.10" evidence="10 11"/>
<keyword evidence="16" id="KW-1185">Reference proteome</keyword>
<evidence type="ECO:0000313" key="16">
    <source>
        <dbReference type="Proteomes" id="UP001239019"/>
    </source>
</evidence>
<dbReference type="Gene3D" id="3.40.1390.10">
    <property type="entry name" value="MurE/MurF, N-terminal domain"/>
    <property type="match status" value="1"/>
</dbReference>
<keyword evidence="5 10" id="KW-0067">ATP-binding</keyword>
<dbReference type="PANTHER" id="PTHR43024:SF1">
    <property type="entry name" value="UDP-N-ACETYLMURAMOYL-TRIPEPTIDE--D-ALANYL-D-ALANINE LIGASE"/>
    <property type="match status" value="1"/>
</dbReference>
<organism evidence="15 16">
    <name type="scientific">Natronospira bacteriovora</name>
    <dbReference type="NCBI Taxonomy" id="3069753"/>
    <lineage>
        <taxon>Bacteria</taxon>
        <taxon>Pseudomonadati</taxon>
        <taxon>Pseudomonadota</taxon>
        <taxon>Gammaproteobacteria</taxon>
        <taxon>Natronospirales</taxon>
        <taxon>Natronospiraceae</taxon>
        <taxon>Natronospira</taxon>
    </lineage>
</organism>
<dbReference type="Gene3D" id="3.40.1190.10">
    <property type="entry name" value="Mur-like, catalytic domain"/>
    <property type="match status" value="1"/>
</dbReference>
<dbReference type="SUPFAM" id="SSF53623">
    <property type="entry name" value="MurD-like peptide ligases, catalytic domain"/>
    <property type="match status" value="1"/>
</dbReference>
<evidence type="ECO:0000256" key="2">
    <source>
        <dbReference type="ARBA" id="ARBA00022598"/>
    </source>
</evidence>
<dbReference type="InterPro" id="IPR051046">
    <property type="entry name" value="MurCDEF_CellWall_CoF430Synth"/>
</dbReference>
<comment type="caution">
    <text evidence="15">The sequence shown here is derived from an EMBL/GenBank/DDBJ whole genome shotgun (WGS) entry which is preliminary data.</text>
</comment>
<evidence type="ECO:0000256" key="10">
    <source>
        <dbReference type="HAMAP-Rule" id="MF_02019"/>
    </source>
</evidence>
<evidence type="ECO:0000256" key="4">
    <source>
        <dbReference type="ARBA" id="ARBA00022741"/>
    </source>
</evidence>
<comment type="catalytic activity">
    <reaction evidence="10 11">
        <text>D-alanyl-D-alanine + UDP-N-acetyl-alpha-D-muramoyl-L-alanyl-gamma-D-glutamyl-meso-2,6-diaminopimelate + ATP = UDP-N-acetyl-alpha-D-muramoyl-L-alanyl-gamma-D-glutamyl-meso-2,6-diaminopimeloyl-D-alanyl-D-alanine + ADP + phosphate + H(+)</text>
        <dbReference type="Rhea" id="RHEA:28374"/>
        <dbReference type="ChEBI" id="CHEBI:15378"/>
        <dbReference type="ChEBI" id="CHEBI:30616"/>
        <dbReference type="ChEBI" id="CHEBI:43474"/>
        <dbReference type="ChEBI" id="CHEBI:57822"/>
        <dbReference type="ChEBI" id="CHEBI:61386"/>
        <dbReference type="ChEBI" id="CHEBI:83905"/>
        <dbReference type="ChEBI" id="CHEBI:456216"/>
        <dbReference type="EC" id="6.3.2.10"/>
    </reaction>
</comment>
<evidence type="ECO:0000256" key="7">
    <source>
        <dbReference type="ARBA" id="ARBA00022984"/>
    </source>
</evidence>
<evidence type="ECO:0000259" key="14">
    <source>
        <dbReference type="Pfam" id="PF08245"/>
    </source>
</evidence>
<dbReference type="InterPro" id="IPR004101">
    <property type="entry name" value="Mur_ligase_C"/>
</dbReference>
<evidence type="ECO:0000259" key="12">
    <source>
        <dbReference type="Pfam" id="PF01225"/>
    </source>
</evidence>
<name>A0ABU0W947_9GAMM</name>
<keyword evidence="8 10" id="KW-0131">Cell cycle</keyword>
<dbReference type="GO" id="GO:0047480">
    <property type="term" value="F:UDP-N-acetylmuramoyl-tripeptide-D-alanyl-D-alanine ligase activity"/>
    <property type="evidence" value="ECO:0007669"/>
    <property type="project" value="UniProtKB-EC"/>
</dbReference>
<evidence type="ECO:0000256" key="6">
    <source>
        <dbReference type="ARBA" id="ARBA00022960"/>
    </source>
</evidence>
<evidence type="ECO:0000256" key="3">
    <source>
        <dbReference type="ARBA" id="ARBA00022618"/>
    </source>
</evidence>
<dbReference type="SUPFAM" id="SSF53244">
    <property type="entry name" value="MurD-like peptide ligases, peptide-binding domain"/>
    <property type="match status" value="1"/>
</dbReference>
<accession>A0ABU0W947</accession>